<sequence length="376" mass="39213">MRILQVANFVAPTSGGIRTALAAWATEYVAAGHEVTALVPEAAEPVASWWPAHPDPRTVPGIAAAAPGYRVVVGRGSVLDVIRDVRPDVIELSDRTTLRWLGPWAQAAGIGCVLVAHEHVGDVVRAAGVPGPLARGVADSVNRTAGLDHHAVVAPSRYAAREVARHGAAVQVVPLAVDHTVFRPRPEPVAPWREDRTLALVHVGRLSREKDPMLSVATLAALVRRGVDAELTIVGDGPMRGAIARAAAALPVELVGHRAPHEVARLVGDSDVLLAPAPAETFGLAALEGLACGTPVVCAATGALPEVVGAGGRVAVRDADAFADAALCLARDPAARERARRHAVPFTWRTSARRMLAIHAAVAERARTAAPDQAAR</sequence>
<reference evidence="5 6" key="1">
    <citation type="submission" date="2019-06" db="EMBL/GenBank/DDBJ databases">
        <title>Draft genome sequence of Miniimonas arenae KCTC 19750T isolated from sea sand.</title>
        <authorList>
            <person name="Park S.-J."/>
        </authorList>
    </citation>
    <scope>NUCLEOTIDE SEQUENCE [LARGE SCALE GENOMIC DNA]</scope>
    <source>
        <strain evidence="5 6">KCTC 19750</strain>
    </source>
</reference>
<dbReference type="Gene3D" id="3.40.50.2000">
    <property type="entry name" value="Glycogen Phosphorylase B"/>
    <property type="match status" value="2"/>
</dbReference>
<dbReference type="EMBL" id="VENP01000012">
    <property type="protein sequence ID" value="TNU75991.1"/>
    <property type="molecule type" value="Genomic_DNA"/>
</dbReference>
<dbReference type="InterPro" id="IPR050194">
    <property type="entry name" value="Glycosyltransferase_grp1"/>
</dbReference>
<feature type="domain" description="Glycosyltransferase subfamily 4-like N-terminal" evidence="4">
    <location>
        <begin position="15"/>
        <end position="179"/>
    </location>
</feature>
<dbReference type="Pfam" id="PF13692">
    <property type="entry name" value="Glyco_trans_1_4"/>
    <property type="match status" value="1"/>
</dbReference>
<dbReference type="OrthoDB" id="5242526at2"/>
<dbReference type="GO" id="GO:1901137">
    <property type="term" value="P:carbohydrate derivative biosynthetic process"/>
    <property type="evidence" value="ECO:0007669"/>
    <property type="project" value="UniProtKB-ARBA"/>
</dbReference>
<evidence type="ECO:0000256" key="2">
    <source>
        <dbReference type="ARBA" id="ARBA00022676"/>
    </source>
</evidence>
<evidence type="ECO:0000313" key="5">
    <source>
        <dbReference type="EMBL" id="TNU75991.1"/>
    </source>
</evidence>
<keyword evidence="3 5" id="KW-0808">Transferase</keyword>
<evidence type="ECO:0000256" key="3">
    <source>
        <dbReference type="ARBA" id="ARBA00022679"/>
    </source>
</evidence>
<dbReference type="GO" id="GO:0016757">
    <property type="term" value="F:glycosyltransferase activity"/>
    <property type="evidence" value="ECO:0007669"/>
    <property type="project" value="UniProtKB-KW"/>
</dbReference>
<evidence type="ECO:0000256" key="1">
    <source>
        <dbReference type="ARBA" id="ARBA00021292"/>
    </source>
</evidence>
<evidence type="ECO:0000259" key="4">
    <source>
        <dbReference type="Pfam" id="PF13439"/>
    </source>
</evidence>
<dbReference type="AlphaFoldDB" id="A0A5C5BD17"/>
<dbReference type="RefSeq" id="WP_139986334.1">
    <property type="nucleotide sequence ID" value="NZ_VENP01000012.1"/>
</dbReference>
<dbReference type="SUPFAM" id="SSF53756">
    <property type="entry name" value="UDP-Glycosyltransferase/glycogen phosphorylase"/>
    <property type="match status" value="1"/>
</dbReference>
<dbReference type="PANTHER" id="PTHR45947">
    <property type="entry name" value="SULFOQUINOVOSYL TRANSFERASE SQD2"/>
    <property type="match status" value="1"/>
</dbReference>
<dbReference type="CDD" id="cd03801">
    <property type="entry name" value="GT4_PimA-like"/>
    <property type="match status" value="1"/>
</dbReference>
<dbReference type="Pfam" id="PF13439">
    <property type="entry name" value="Glyco_transf_4"/>
    <property type="match status" value="1"/>
</dbReference>
<proteinExistence type="predicted"/>
<gene>
    <name evidence="5" type="ORF">FH969_04835</name>
</gene>
<dbReference type="Proteomes" id="UP000313849">
    <property type="component" value="Unassembled WGS sequence"/>
</dbReference>
<accession>A0A5C5BD17</accession>
<protein>
    <recommendedName>
        <fullName evidence="1">D-inositol 3-phosphate glycosyltransferase</fullName>
    </recommendedName>
</protein>
<name>A0A5C5BD17_9MICO</name>
<keyword evidence="2" id="KW-0328">Glycosyltransferase</keyword>
<dbReference type="InterPro" id="IPR028098">
    <property type="entry name" value="Glyco_trans_4-like_N"/>
</dbReference>
<dbReference type="PANTHER" id="PTHR45947:SF3">
    <property type="entry name" value="SULFOQUINOVOSYL TRANSFERASE SQD2"/>
    <property type="match status" value="1"/>
</dbReference>
<organism evidence="5 6">
    <name type="scientific">Miniimonas arenae</name>
    <dbReference type="NCBI Taxonomy" id="676201"/>
    <lineage>
        <taxon>Bacteria</taxon>
        <taxon>Bacillati</taxon>
        <taxon>Actinomycetota</taxon>
        <taxon>Actinomycetes</taxon>
        <taxon>Micrococcales</taxon>
        <taxon>Beutenbergiaceae</taxon>
        <taxon>Miniimonas</taxon>
    </lineage>
</organism>
<comment type="caution">
    <text evidence="5">The sequence shown here is derived from an EMBL/GenBank/DDBJ whole genome shotgun (WGS) entry which is preliminary data.</text>
</comment>
<keyword evidence="6" id="KW-1185">Reference proteome</keyword>
<evidence type="ECO:0000313" key="6">
    <source>
        <dbReference type="Proteomes" id="UP000313849"/>
    </source>
</evidence>